<feature type="compositionally biased region" description="Basic and acidic residues" evidence="1">
    <location>
        <begin position="351"/>
        <end position="381"/>
    </location>
</feature>
<gene>
    <name evidence="3" type="ORF">EJ02DRAFT_342348</name>
</gene>
<sequence>MGEVINSPVAFTAWGPFVRDNYRVLRVTRTDIIIASTVFGFVILFAASAAYIAVIQTRSCQRPTRSGYIWMVWLEWAACVVLAVECLLYLLREIRPSFYFFMSILLCWVVQVQLLLQIIVNRIRIILHDKTGGRQLVVGTAVIVTMINISVFCIWIPARLQISQRWIHINAVWDRIEKVLYLFLDAYLNFYFIRAVNANLVESGLKKYNHLVRFNQRIIIFSLSMDVTIIGAMSIPNGFFSYAMFHPLAYLVKLNIEMSMAHLIKTIALGQQYDSDNFSFPVQVASSPEDNDMSGSGIFAEPPWQRRSLIKILLGCNHNHSYFEKSRPRMAEEILLRKTSVVDLELQSQKHTTDEENHIRRGKSGRADSIDLVRESRKSSDEKEDIAYAEPVAAPKPVYLRCRLSEAG</sequence>
<protein>
    <recommendedName>
        <fullName evidence="5">Integral membrane protein</fullName>
    </recommendedName>
</protein>
<dbReference type="EMBL" id="ML976021">
    <property type="protein sequence ID" value="KAF1943845.1"/>
    <property type="molecule type" value="Genomic_DNA"/>
</dbReference>
<proteinExistence type="predicted"/>
<evidence type="ECO:0008006" key="5">
    <source>
        <dbReference type="Google" id="ProtNLM"/>
    </source>
</evidence>
<evidence type="ECO:0000256" key="2">
    <source>
        <dbReference type="SAM" id="Phobius"/>
    </source>
</evidence>
<feature type="transmembrane region" description="Helical" evidence="2">
    <location>
        <begin position="218"/>
        <end position="245"/>
    </location>
</feature>
<evidence type="ECO:0000313" key="4">
    <source>
        <dbReference type="Proteomes" id="UP000800038"/>
    </source>
</evidence>
<feature type="transmembrane region" description="Helical" evidence="2">
    <location>
        <begin position="97"/>
        <end position="116"/>
    </location>
</feature>
<feature type="transmembrane region" description="Helical" evidence="2">
    <location>
        <begin position="32"/>
        <end position="55"/>
    </location>
</feature>
<keyword evidence="2" id="KW-0812">Transmembrane</keyword>
<dbReference type="OrthoDB" id="3205825at2759"/>
<keyword evidence="2" id="KW-1133">Transmembrane helix</keyword>
<name>A0A6A5STB0_9PLEO</name>
<keyword evidence="4" id="KW-1185">Reference proteome</keyword>
<accession>A0A6A5STB0</accession>
<dbReference type="AlphaFoldDB" id="A0A6A5STB0"/>
<feature type="region of interest" description="Disordered" evidence="1">
    <location>
        <begin position="347"/>
        <end position="385"/>
    </location>
</feature>
<dbReference type="PANTHER" id="PTHR35179:SF1">
    <property type="entry name" value="INTEGRAL MEMBRANE PROTEIN"/>
    <property type="match status" value="1"/>
</dbReference>
<feature type="transmembrane region" description="Helical" evidence="2">
    <location>
        <begin position="67"/>
        <end position="91"/>
    </location>
</feature>
<reference evidence="3" key="1">
    <citation type="journal article" date="2020" name="Stud. Mycol.">
        <title>101 Dothideomycetes genomes: a test case for predicting lifestyles and emergence of pathogens.</title>
        <authorList>
            <person name="Haridas S."/>
            <person name="Albert R."/>
            <person name="Binder M."/>
            <person name="Bloem J."/>
            <person name="Labutti K."/>
            <person name="Salamov A."/>
            <person name="Andreopoulos B."/>
            <person name="Baker S."/>
            <person name="Barry K."/>
            <person name="Bills G."/>
            <person name="Bluhm B."/>
            <person name="Cannon C."/>
            <person name="Castanera R."/>
            <person name="Culley D."/>
            <person name="Daum C."/>
            <person name="Ezra D."/>
            <person name="Gonzalez J."/>
            <person name="Henrissat B."/>
            <person name="Kuo A."/>
            <person name="Liang C."/>
            <person name="Lipzen A."/>
            <person name="Lutzoni F."/>
            <person name="Magnuson J."/>
            <person name="Mondo S."/>
            <person name="Nolan M."/>
            <person name="Ohm R."/>
            <person name="Pangilinan J."/>
            <person name="Park H.-J."/>
            <person name="Ramirez L."/>
            <person name="Alfaro M."/>
            <person name="Sun H."/>
            <person name="Tritt A."/>
            <person name="Yoshinaga Y."/>
            <person name="Zwiers L.-H."/>
            <person name="Turgeon B."/>
            <person name="Goodwin S."/>
            <person name="Spatafora J."/>
            <person name="Crous P."/>
            <person name="Grigoriev I."/>
        </authorList>
    </citation>
    <scope>NUCLEOTIDE SEQUENCE</scope>
    <source>
        <strain evidence="3">CBS 161.51</strain>
    </source>
</reference>
<feature type="transmembrane region" description="Helical" evidence="2">
    <location>
        <begin position="136"/>
        <end position="158"/>
    </location>
</feature>
<dbReference type="Proteomes" id="UP000800038">
    <property type="component" value="Unassembled WGS sequence"/>
</dbReference>
<keyword evidence="2" id="KW-0472">Membrane</keyword>
<evidence type="ECO:0000256" key="1">
    <source>
        <dbReference type="SAM" id="MobiDB-lite"/>
    </source>
</evidence>
<organism evidence="3 4">
    <name type="scientific">Clathrospora elynae</name>
    <dbReference type="NCBI Taxonomy" id="706981"/>
    <lineage>
        <taxon>Eukaryota</taxon>
        <taxon>Fungi</taxon>
        <taxon>Dikarya</taxon>
        <taxon>Ascomycota</taxon>
        <taxon>Pezizomycotina</taxon>
        <taxon>Dothideomycetes</taxon>
        <taxon>Pleosporomycetidae</taxon>
        <taxon>Pleosporales</taxon>
        <taxon>Diademaceae</taxon>
        <taxon>Clathrospora</taxon>
    </lineage>
</organism>
<evidence type="ECO:0000313" key="3">
    <source>
        <dbReference type="EMBL" id="KAF1943845.1"/>
    </source>
</evidence>
<dbReference type="PANTHER" id="PTHR35179">
    <property type="entry name" value="PROTEIN CBG02620"/>
    <property type="match status" value="1"/>
</dbReference>